<sequence>MISSTRHIHISPEIPLEDAADCNVYVIVTFPDGSRWASDFYTYRNIESIREDYVRSGACLSGAYWPAPSSLTVADHLGRERIEEIVDLYIQEGTFEYSFEYIGQVTEHDLESMDYPEDLFNPEEKFDPSYVMRQFASFEQMLGNTTPETIEWIKKRIAGK</sequence>
<protein>
    <recommendedName>
        <fullName evidence="3">DUF4375 domain-containing protein</fullName>
    </recommendedName>
</protein>
<dbReference type="Proteomes" id="UP000637643">
    <property type="component" value="Unassembled WGS sequence"/>
</dbReference>
<evidence type="ECO:0000313" key="1">
    <source>
        <dbReference type="EMBL" id="GGG11210.1"/>
    </source>
</evidence>
<name>A0A917D3R4_9BACL</name>
<reference evidence="1" key="1">
    <citation type="journal article" date="2014" name="Int. J. Syst. Evol. Microbiol.">
        <title>Complete genome sequence of Corynebacterium casei LMG S-19264T (=DSM 44701T), isolated from a smear-ripened cheese.</title>
        <authorList>
            <consortium name="US DOE Joint Genome Institute (JGI-PGF)"/>
            <person name="Walter F."/>
            <person name="Albersmeier A."/>
            <person name="Kalinowski J."/>
            <person name="Ruckert C."/>
        </authorList>
    </citation>
    <scope>NUCLEOTIDE SEQUENCE</scope>
    <source>
        <strain evidence="1">CGMCC 1.16134</strain>
    </source>
</reference>
<reference evidence="1" key="2">
    <citation type="submission" date="2020-09" db="EMBL/GenBank/DDBJ databases">
        <authorList>
            <person name="Sun Q."/>
            <person name="Zhou Y."/>
        </authorList>
    </citation>
    <scope>NUCLEOTIDE SEQUENCE</scope>
    <source>
        <strain evidence="1">CGMCC 1.16134</strain>
    </source>
</reference>
<evidence type="ECO:0008006" key="3">
    <source>
        <dbReference type="Google" id="ProtNLM"/>
    </source>
</evidence>
<dbReference type="AlphaFoldDB" id="A0A917D3R4"/>
<gene>
    <name evidence="1" type="ORF">GCM10010912_64540</name>
</gene>
<keyword evidence="2" id="KW-1185">Reference proteome</keyword>
<proteinExistence type="predicted"/>
<organism evidence="1 2">
    <name type="scientific">Paenibacillus albidus</name>
    <dbReference type="NCBI Taxonomy" id="2041023"/>
    <lineage>
        <taxon>Bacteria</taxon>
        <taxon>Bacillati</taxon>
        <taxon>Bacillota</taxon>
        <taxon>Bacilli</taxon>
        <taxon>Bacillales</taxon>
        <taxon>Paenibacillaceae</taxon>
        <taxon>Paenibacillus</taxon>
    </lineage>
</organism>
<accession>A0A917D3R4</accession>
<dbReference type="RefSeq" id="WP_189032045.1">
    <property type="nucleotide sequence ID" value="NZ_BMKR01000052.1"/>
</dbReference>
<dbReference type="EMBL" id="BMKR01000052">
    <property type="protein sequence ID" value="GGG11210.1"/>
    <property type="molecule type" value="Genomic_DNA"/>
</dbReference>
<evidence type="ECO:0000313" key="2">
    <source>
        <dbReference type="Proteomes" id="UP000637643"/>
    </source>
</evidence>
<comment type="caution">
    <text evidence="1">The sequence shown here is derived from an EMBL/GenBank/DDBJ whole genome shotgun (WGS) entry which is preliminary data.</text>
</comment>